<feature type="region of interest" description="Disordered" evidence="3">
    <location>
        <begin position="201"/>
        <end position="230"/>
    </location>
</feature>
<evidence type="ECO:0000313" key="5">
    <source>
        <dbReference type="EMBL" id="KAF7724619.1"/>
    </source>
</evidence>
<evidence type="ECO:0000256" key="1">
    <source>
        <dbReference type="ARBA" id="ARBA00004123"/>
    </source>
</evidence>
<evidence type="ECO:0000256" key="2">
    <source>
        <dbReference type="ARBA" id="ARBA00023242"/>
    </source>
</evidence>
<dbReference type="InterPro" id="IPR050936">
    <property type="entry name" value="AP-1-like"/>
</dbReference>
<dbReference type="InterPro" id="IPR046347">
    <property type="entry name" value="bZIP_sf"/>
</dbReference>
<dbReference type="EMBL" id="JABAYA010000115">
    <property type="protein sequence ID" value="KAF7724619.1"/>
    <property type="molecule type" value="Genomic_DNA"/>
</dbReference>
<dbReference type="PANTHER" id="PTHR40621">
    <property type="entry name" value="TRANSCRIPTION FACTOR KAPC-RELATED"/>
    <property type="match status" value="1"/>
</dbReference>
<feature type="compositionally biased region" description="Polar residues" evidence="3">
    <location>
        <begin position="107"/>
        <end position="116"/>
    </location>
</feature>
<sequence length="342" mass="38719">MDFKDIVDMEWLESHTTDNEPCDDLTDLNLHAHLGFDDEPCCKMEEDAVIPTNEQIRQLIEVAKQHIALHEQQQVGPSLMAPLNTVSPDSLVKPMSPPAPQPHSSRRASTGSTEDTPSLEAMAEADGLDIKTLTPKERRQLRNKISARNFRVRRKEYITSLEQQVDQHKKYAEDLMSRLDTAEDENQRLRLEVDSLKQQNRQLLQQQSSMAETVSSPSPSSCPSPSVSSSPHIIAPNISKDISMLGTKPTETYRQDTRILVSSAVMPAWDYQSILFPATPTIQKCAEHLLLACFSEWTKEPAKEETSSNYMEQLYDDVIAASLQSHGVDKEFWWWEERAGKT</sequence>
<dbReference type="GO" id="GO:0090575">
    <property type="term" value="C:RNA polymerase II transcription regulator complex"/>
    <property type="evidence" value="ECO:0007669"/>
    <property type="project" value="TreeGrafter"/>
</dbReference>
<dbReference type="AlphaFoldDB" id="A0A8H7BKL1"/>
<dbReference type="PANTHER" id="PTHR40621:SF10">
    <property type="entry name" value="BZIP DOMAIN-CONTAINING PROTEIN"/>
    <property type="match status" value="1"/>
</dbReference>
<dbReference type="Gene3D" id="1.20.5.170">
    <property type="match status" value="1"/>
</dbReference>
<dbReference type="Pfam" id="PF00170">
    <property type="entry name" value="bZIP_1"/>
    <property type="match status" value="1"/>
</dbReference>
<organism evidence="5 6">
    <name type="scientific">Apophysomyces ossiformis</name>
    <dbReference type="NCBI Taxonomy" id="679940"/>
    <lineage>
        <taxon>Eukaryota</taxon>
        <taxon>Fungi</taxon>
        <taxon>Fungi incertae sedis</taxon>
        <taxon>Mucoromycota</taxon>
        <taxon>Mucoromycotina</taxon>
        <taxon>Mucoromycetes</taxon>
        <taxon>Mucorales</taxon>
        <taxon>Mucorineae</taxon>
        <taxon>Mucoraceae</taxon>
        <taxon>Apophysomyces</taxon>
    </lineage>
</organism>
<reference evidence="5" key="1">
    <citation type="submission" date="2020-01" db="EMBL/GenBank/DDBJ databases">
        <title>Genome Sequencing of Three Apophysomyces-Like Fungal Strains Confirms a Novel Fungal Genus in the Mucoromycota with divergent Burkholderia-like Endosymbiotic Bacteria.</title>
        <authorList>
            <person name="Stajich J.E."/>
            <person name="Macias A.M."/>
            <person name="Carter-House D."/>
            <person name="Lovett B."/>
            <person name="Kasson L.R."/>
            <person name="Berry K."/>
            <person name="Grigoriev I."/>
            <person name="Chang Y."/>
            <person name="Spatafora J."/>
            <person name="Kasson M.T."/>
        </authorList>
    </citation>
    <scope>NUCLEOTIDE SEQUENCE</scope>
    <source>
        <strain evidence="5">NRRL A-21654</strain>
    </source>
</reference>
<comment type="caution">
    <text evidence="5">The sequence shown here is derived from an EMBL/GenBank/DDBJ whole genome shotgun (WGS) entry which is preliminary data.</text>
</comment>
<proteinExistence type="predicted"/>
<dbReference type="PROSITE" id="PS50217">
    <property type="entry name" value="BZIP"/>
    <property type="match status" value="1"/>
</dbReference>
<dbReference type="GO" id="GO:0001228">
    <property type="term" value="F:DNA-binding transcription activator activity, RNA polymerase II-specific"/>
    <property type="evidence" value="ECO:0007669"/>
    <property type="project" value="TreeGrafter"/>
</dbReference>
<dbReference type="PROSITE" id="PS00036">
    <property type="entry name" value="BZIP_BASIC"/>
    <property type="match status" value="1"/>
</dbReference>
<dbReference type="OrthoDB" id="5571888at2759"/>
<dbReference type="SUPFAM" id="SSF57959">
    <property type="entry name" value="Leucine zipper domain"/>
    <property type="match status" value="1"/>
</dbReference>
<dbReference type="InterPro" id="IPR004827">
    <property type="entry name" value="bZIP"/>
</dbReference>
<comment type="subcellular location">
    <subcellularLocation>
        <location evidence="1">Nucleus</location>
    </subcellularLocation>
</comment>
<feature type="domain" description="BZIP" evidence="4">
    <location>
        <begin position="136"/>
        <end position="196"/>
    </location>
</feature>
<evidence type="ECO:0000313" key="6">
    <source>
        <dbReference type="Proteomes" id="UP000605846"/>
    </source>
</evidence>
<evidence type="ECO:0000259" key="4">
    <source>
        <dbReference type="PROSITE" id="PS50217"/>
    </source>
</evidence>
<dbReference type="GO" id="GO:0000976">
    <property type="term" value="F:transcription cis-regulatory region binding"/>
    <property type="evidence" value="ECO:0007669"/>
    <property type="project" value="InterPro"/>
</dbReference>
<keyword evidence="2" id="KW-0539">Nucleus</keyword>
<feature type="region of interest" description="Disordered" evidence="3">
    <location>
        <begin position="79"/>
        <end position="117"/>
    </location>
</feature>
<accession>A0A8H7BKL1</accession>
<gene>
    <name evidence="5" type="ORF">EC973_000863</name>
</gene>
<dbReference type="Proteomes" id="UP000605846">
    <property type="component" value="Unassembled WGS sequence"/>
</dbReference>
<evidence type="ECO:0000256" key="3">
    <source>
        <dbReference type="SAM" id="MobiDB-lite"/>
    </source>
</evidence>
<protein>
    <recommendedName>
        <fullName evidence="4">BZIP domain-containing protein</fullName>
    </recommendedName>
</protein>
<keyword evidence="6" id="KW-1185">Reference proteome</keyword>
<dbReference type="CDD" id="cd14810">
    <property type="entry name" value="bZIP_u1"/>
    <property type="match status" value="1"/>
</dbReference>
<dbReference type="SMART" id="SM00338">
    <property type="entry name" value="BRLZ"/>
    <property type="match status" value="1"/>
</dbReference>
<name>A0A8H7BKL1_9FUNG</name>